<organism evidence="4 5">
    <name type="scientific">Fibroporia radiculosa</name>
    <dbReference type="NCBI Taxonomy" id="599839"/>
    <lineage>
        <taxon>Eukaryota</taxon>
        <taxon>Fungi</taxon>
        <taxon>Dikarya</taxon>
        <taxon>Basidiomycota</taxon>
        <taxon>Agaricomycotina</taxon>
        <taxon>Agaricomycetes</taxon>
        <taxon>Polyporales</taxon>
        <taxon>Fibroporiaceae</taxon>
        <taxon>Fibroporia</taxon>
    </lineage>
</organism>
<accession>J4GN07</accession>
<keyword evidence="2" id="KW-0472">Membrane</keyword>
<feature type="chain" id="PRO_5003778979" evidence="3">
    <location>
        <begin position="24"/>
        <end position="172"/>
    </location>
</feature>
<protein>
    <submittedName>
        <fullName evidence="4">Uncharacterized protein</fullName>
    </submittedName>
</protein>
<dbReference type="STRING" id="599839.J4GN07"/>
<keyword evidence="2" id="KW-0812">Transmembrane</keyword>
<evidence type="ECO:0000313" key="5">
    <source>
        <dbReference type="Proteomes" id="UP000006352"/>
    </source>
</evidence>
<feature type="region of interest" description="Disordered" evidence="1">
    <location>
        <begin position="96"/>
        <end position="172"/>
    </location>
</feature>
<keyword evidence="2" id="KW-1133">Transmembrane helix</keyword>
<keyword evidence="5" id="KW-1185">Reference proteome</keyword>
<proteinExistence type="predicted"/>
<feature type="compositionally biased region" description="Pro residues" evidence="1">
    <location>
        <begin position="161"/>
        <end position="172"/>
    </location>
</feature>
<dbReference type="HOGENOM" id="CLU_1555275_0_0_1"/>
<dbReference type="GeneID" id="24095511"/>
<keyword evidence="3" id="KW-0732">Signal</keyword>
<dbReference type="Proteomes" id="UP000006352">
    <property type="component" value="Unassembled WGS sequence"/>
</dbReference>
<dbReference type="InParanoid" id="J4GN07"/>
<reference evidence="4 5" key="1">
    <citation type="journal article" date="2012" name="Appl. Environ. Microbiol.">
        <title>Short-read sequencing for genomic analysis of the brown rot fungus Fibroporia radiculosa.</title>
        <authorList>
            <person name="Tang J.D."/>
            <person name="Perkins A.D."/>
            <person name="Sonstegard T.S."/>
            <person name="Schroeder S.G."/>
            <person name="Burgess S.C."/>
            <person name="Diehl S.V."/>
        </authorList>
    </citation>
    <scope>NUCLEOTIDE SEQUENCE [LARGE SCALE GENOMIC DNA]</scope>
    <source>
        <strain evidence="4 5">TFFH 294</strain>
    </source>
</reference>
<gene>
    <name evidence="4" type="ORF">FIBRA_02636</name>
</gene>
<evidence type="ECO:0000313" key="4">
    <source>
        <dbReference type="EMBL" id="CCM00600.1"/>
    </source>
</evidence>
<dbReference type="AlphaFoldDB" id="J4GN07"/>
<evidence type="ECO:0000256" key="2">
    <source>
        <dbReference type="SAM" id="Phobius"/>
    </source>
</evidence>
<evidence type="ECO:0000256" key="3">
    <source>
        <dbReference type="SAM" id="SignalP"/>
    </source>
</evidence>
<dbReference type="EMBL" id="HE796993">
    <property type="protein sequence ID" value="CCM00600.1"/>
    <property type="molecule type" value="Genomic_DNA"/>
</dbReference>
<dbReference type="RefSeq" id="XP_012179883.1">
    <property type="nucleotide sequence ID" value="XM_012324493.1"/>
</dbReference>
<feature type="compositionally biased region" description="Polar residues" evidence="1">
    <location>
        <begin position="98"/>
        <end position="108"/>
    </location>
</feature>
<name>J4GN07_9APHY</name>
<evidence type="ECO:0000256" key="1">
    <source>
        <dbReference type="SAM" id="MobiDB-lite"/>
    </source>
</evidence>
<feature type="transmembrane region" description="Helical" evidence="2">
    <location>
        <begin position="33"/>
        <end position="59"/>
    </location>
</feature>
<sequence length="172" mass="17352">MSTTAMLGALVFMIFILSEPVDAYTSTGGGRFAGGGIAGVVIGAIIVASLLCLCLAFCIRRRRTRNSYNTGYPGMGNGMGGGLFGRGRRADAEVGNPIGSQPGWNSNGPAVAGGPYQNGPAPAMHGNFQPPTGVPPSGGVYTNGAPQPPAYGAQQDTYAAPPGPPPAAHTKF</sequence>
<feature type="signal peptide" evidence="3">
    <location>
        <begin position="1"/>
        <end position="23"/>
    </location>
</feature>